<organism evidence="2 3">
    <name type="scientific">Prunus armeniaca</name>
    <name type="common">Apricot</name>
    <name type="synonym">Armeniaca vulgaris</name>
    <dbReference type="NCBI Taxonomy" id="36596"/>
    <lineage>
        <taxon>Eukaryota</taxon>
        <taxon>Viridiplantae</taxon>
        <taxon>Streptophyta</taxon>
        <taxon>Embryophyta</taxon>
        <taxon>Tracheophyta</taxon>
        <taxon>Spermatophyta</taxon>
        <taxon>Magnoliopsida</taxon>
        <taxon>eudicotyledons</taxon>
        <taxon>Gunneridae</taxon>
        <taxon>Pentapetalae</taxon>
        <taxon>rosids</taxon>
        <taxon>fabids</taxon>
        <taxon>Rosales</taxon>
        <taxon>Rosaceae</taxon>
        <taxon>Amygdaloideae</taxon>
        <taxon>Amygdaleae</taxon>
        <taxon>Prunus</taxon>
    </lineage>
</organism>
<gene>
    <name evidence="2" type="ORF">ORAREDHAP_LOCUS15910</name>
</gene>
<feature type="domain" description="Exportin-2 central" evidence="1">
    <location>
        <begin position="27"/>
        <end position="73"/>
    </location>
</feature>
<dbReference type="AlphaFoldDB" id="A0A6J5WL32"/>
<accession>A0A6J5WL32</accession>
<protein>
    <recommendedName>
        <fullName evidence="1">Exportin-2 central domain-containing protein</fullName>
    </recommendedName>
</protein>
<dbReference type="OrthoDB" id="3268246at2759"/>
<keyword evidence="3" id="KW-1185">Reference proteome</keyword>
<dbReference type="GO" id="GO:0006886">
    <property type="term" value="P:intracellular protein transport"/>
    <property type="evidence" value="ECO:0007669"/>
    <property type="project" value="InterPro"/>
</dbReference>
<dbReference type="EMBL" id="CAEKKB010000002">
    <property type="protein sequence ID" value="CAB4300667.1"/>
    <property type="molecule type" value="Genomic_DNA"/>
</dbReference>
<evidence type="ECO:0000313" key="2">
    <source>
        <dbReference type="EMBL" id="CAB4300667.1"/>
    </source>
</evidence>
<sequence>MECTLCLAGPIFNKEDHHTDLPKIGTLENFFMTSIVSILQSKDVNEFPMLKAGTLKFFTMFWKDLRKHVALHICFCFDATTVRGARWRLRVAKKKFEGLGGRGGEGGGWRDGSGFVMEGEKIVRNHLGGRGRGAALLVGIGKEKKGGRRVWWSWGKREKN</sequence>
<dbReference type="InterPro" id="IPR013713">
    <property type="entry name" value="XPO2_central"/>
</dbReference>
<dbReference type="Pfam" id="PF08506">
    <property type="entry name" value="Cse1"/>
    <property type="match status" value="1"/>
</dbReference>
<name>A0A6J5WL32_PRUAR</name>
<proteinExistence type="predicted"/>
<evidence type="ECO:0000259" key="1">
    <source>
        <dbReference type="Pfam" id="PF08506"/>
    </source>
</evidence>
<evidence type="ECO:0000313" key="3">
    <source>
        <dbReference type="Proteomes" id="UP000507245"/>
    </source>
</evidence>
<reference evidence="3" key="1">
    <citation type="journal article" date="2020" name="Genome Biol.">
        <title>Gamete binning: chromosome-level and haplotype-resolved genome assembly enabled by high-throughput single-cell sequencing of gamete genomes.</title>
        <authorList>
            <person name="Campoy J.A."/>
            <person name="Sun H."/>
            <person name="Goel M."/>
            <person name="Jiao W.-B."/>
            <person name="Folz-Donahue K."/>
            <person name="Wang N."/>
            <person name="Rubio M."/>
            <person name="Liu C."/>
            <person name="Kukat C."/>
            <person name="Ruiz D."/>
            <person name="Huettel B."/>
            <person name="Schneeberger K."/>
        </authorList>
    </citation>
    <scope>NUCLEOTIDE SEQUENCE [LARGE SCALE GENOMIC DNA]</scope>
    <source>
        <strain evidence="3">cv. Rojo Pasion</strain>
    </source>
</reference>
<dbReference type="Proteomes" id="UP000507245">
    <property type="component" value="Unassembled WGS sequence"/>
</dbReference>